<organism evidence="1">
    <name type="scientific">Anguilla anguilla</name>
    <name type="common">European freshwater eel</name>
    <name type="synonym">Muraena anguilla</name>
    <dbReference type="NCBI Taxonomy" id="7936"/>
    <lineage>
        <taxon>Eukaryota</taxon>
        <taxon>Metazoa</taxon>
        <taxon>Chordata</taxon>
        <taxon>Craniata</taxon>
        <taxon>Vertebrata</taxon>
        <taxon>Euteleostomi</taxon>
        <taxon>Actinopterygii</taxon>
        <taxon>Neopterygii</taxon>
        <taxon>Teleostei</taxon>
        <taxon>Anguilliformes</taxon>
        <taxon>Anguillidae</taxon>
        <taxon>Anguilla</taxon>
    </lineage>
</organism>
<reference evidence="1" key="2">
    <citation type="journal article" date="2015" name="Fish Shellfish Immunol.">
        <title>Early steps in the European eel (Anguilla anguilla)-Vibrio vulnificus interaction in the gills: Role of the RtxA13 toxin.</title>
        <authorList>
            <person name="Callol A."/>
            <person name="Pajuelo D."/>
            <person name="Ebbesson L."/>
            <person name="Teles M."/>
            <person name="MacKenzie S."/>
            <person name="Amaro C."/>
        </authorList>
    </citation>
    <scope>NUCLEOTIDE SEQUENCE</scope>
</reference>
<dbReference type="EMBL" id="GBXM01053513">
    <property type="protein sequence ID" value="JAH55064.1"/>
    <property type="molecule type" value="Transcribed_RNA"/>
</dbReference>
<dbReference type="AlphaFoldDB" id="A0A0E9TMZ4"/>
<sequence length="45" mass="5444">MKCGTPGSIYFTAFSQETTLWTSSQIYLYRWSKQLYHKPHYSMLY</sequence>
<protein>
    <submittedName>
        <fullName evidence="1">Uncharacterized protein</fullName>
    </submittedName>
</protein>
<reference evidence="1" key="1">
    <citation type="submission" date="2014-11" db="EMBL/GenBank/DDBJ databases">
        <authorList>
            <person name="Amaro Gonzalez C."/>
        </authorList>
    </citation>
    <scope>NUCLEOTIDE SEQUENCE</scope>
</reference>
<evidence type="ECO:0000313" key="1">
    <source>
        <dbReference type="EMBL" id="JAH55064.1"/>
    </source>
</evidence>
<proteinExistence type="predicted"/>
<accession>A0A0E9TMZ4</accession>
<name>A0A0E9TMZ4_ANGAN</name>